<dbReference type="InterPro" id="IPR032308">
    <property type="entry name" value="TDBD"/>
</dbReference>
<dbReference type="AlphaFoldDB" id="A0A3S3NGH5"/>
<comment type="function">
    <text evidence="4">Acts as a negative regulator of abscisic acid (ABA) response.</text>
</comment>
<name>A0A3S3NGH5_9MAGN</name>
<comment type="similarity">
    <text evidence="2 4">Belongs to the Ninja family.</text>
</comment>
<dbReference type="STRING" id="337451.A0A3S3NGH5"/>
<feature type="region of interest" description="Disordered" evidence="5">
    <location>
        <begin position="37"/>
        <end position="102"/>
    </location>
</feature>
<comment type="subcellular location">
    <subcellularLocation>
        <location evidence="1 4">Nucleus</location>
    </subcellularLocation>
</comment>
<feature type="compositionally biased region" description="Basic and acidic residues" evidence="5">
    <location>
        <begin position="88"/>
        <end position="97"/>
    </location>
</feature>
<dbReference type="InterPro" id="IPR031307">
    <property type="entry name" value="Ninja_fam"/>
</dbReference>
<reference evidence="8 9" key="1">
    <citation type="journal article" date="2019" name="Nat. Plants">
        <title>Stout camphor tree genome fills gaps in understanding of flowering plant genome evolution.</title>
        <authorList>
            <person name="Chaw S.M."/>
            <person name="Liu Y.C."/>
            <person name="Wu Y.W."/>
            <person name="Wang H.Y."/>
            <person name="Lin C.I."/>
            <person name="Wu C.S."/>
            <person name="Ke H.M."/>
            <person name="Chang L.Y."/>
            <person name="Hsu C.Y."/>
            <person name="Yang H.T."/>
            <person name="Sudianto E."/>
            <person name="Hsu M.H."/>
            <person name="Wu K.P."/>
            <person name="Wang L.N."/>
            <person name="Leebens-Mack J.H."/>
            <person name="Tsai I.J."/>
        </authorList>
    </citation>
    <scope>NUCLEOTIDE SEQUENCE [LARGE SCALE GENOMIC DNA]</scope>
    <source>
        <strain evidence="9">cv. Chaw 1501</strain>
        <tissue evidence="8">Young leaves</tissue>
    </source>
</reference>
<evidence type="ECO:0000259" key="6">
    <source>
        <dbReference type="Pfam" id="PF07897"/>
    </source>
</evidence>
<evidence type="ECO:0000256" key="2">
    <source>
        <dbReference type="ARBA" id="ARBA00006081"/>
    </source>
</evidence>
<dbReference type="OrthoDB" id="1936656at2759"/>
<sequence length="484" mass="52379">MKNPRFDFSSMAGIPDLEEEEEAEIELSLGLSIGGIYRKNPPVSISPLDRTSSDRSTVDWTGSDGGEADLADPQRRREIHARRRQEARRKMEEEKKSLYRSGVSVNSHDRLVMEAQGLRCRARDRTVREADTCRSDRRKSPEDPGETLGFTTPNQTLYPIQNPYPNFGGYQVPGFSVMPPMSVPAHFPFHPMQCMPVPNGFHYPYLMPCWPTAPEEVSPASAGREGCLNHARQSFRPFSARSNERNADRPGGGDDVEQTGGGVGGGMFNRSPGSSLSTVSDNGSTGSMQGGSNSSDSRSRSTRSPSQTQPLDSPPLRNGQVQLEHSTSTQLKESAQTVEEATEKVESNSAQACPTKTEPTSGTTDEPASNDTAESGPSKPIRTMRSASMSPLPPKVGGDDPLEDKNQKPSSVSLPHMPCVSTTGNGPNGKTITGFLYRYRKGEVSIVCVCHGSSFTPAEFVKHAGGTDISHPLRHIVVVPSAFG</sequence>
<feature type="region of interest" description="Disordered" evidence="5">
    <location>
        <begin position="233"/>
        <end position="427"/>
    </location>
</feature>
<keyword evidence="3 4" id="KW-0539">Nucleus</keyword>
<feature type="region of interest" description="Disordered" evidence="5">
    <location>
        <begin position="128"/>
        <end position="157"/>
    </location>
</feature>
<dbReference type="PANTHER" id="PTHR31413:SF15">
    <property type="entry name" value="NINJA-FAMILY PROTEIN"/>
    <property type="match status" value="1"/>
</dbReference>
<dbReference type="Pfam" id="PF16135">
    <property type="entry name" value="TDBD"/>
    <property type="match status" value="1"/>
</dbReference>
<dbReference type="GO" id="GO:0007165">
    <property type="term" value="P:signal transduction"/>
    <property type="evidence" value="ECO:0007669"/>
    <property type="project" value="InterPro"/>
</dbReference>
<organism evidence="8 9">
    <name type="scientific">Cinnamomum micranthum f. kanehirae</name>
    <dbReference type="NCBI Taxonomy" id="337451"/>
    <lineage>
        <taxon>Eukaryota</taxon>
        <taxon>Viridiplantae</taxon>
        <taxon>Streptophyta</taxon>
        <taxon>Embryophyta</taxon>
        <taxon>Tracheophyta</taxon>
        <taxon>Spermatophyta</taxon>
        <taxon>Magnoliopsida</taxon>
        <taxon>Magnoliidae</taxon>
        <taxon>Laurales</taxon>
        <taxon>Lauraceae</taxon>
        <taxon>Cinnamomum</taxon>
    </lineage>
</organism>
<evidence type="ECO:0000313" key="8">
    <source>
        <dbReference type="EMBL" id="RWR87132.1"/>
    </source>
</evidence>
<feature type="compositionally biased region" description="Polar residues" evidence="5">
    <location>
        <begin position="319"/>
        <end position="339"/>
    </location>
</feature>
<feature type="compositionally biased region" description="Basic and acidic residues" evidence="5">
    <location>
        <begin position="128"/>
        <end position="142"/>
    </location>
</feature>
<evidence type="ECO:0000256" key="5">
    <source>
        <dbReference type="SAM" id="MobiDB-lite"/>
    </source>
</evidence>
<dbReference type="GO" id="GO:0045892">
    <property type="term" value="P:negative regulation of DNA-templated transcription"/>
    <property type="evidence" value="ECO:0007669"/>
    <property type="project" value="TreeGrafter"/>
</dbReference>
<dbReference type="GO" id="GO:0005634">
    <property type="term" value="C:nucleus"/>
    <property type="evidence" value="ECO:0007669"/>
    <property type="project" value="UniProtKB-SubCell"/>
</dbReference>
<evidence type="ECO:0000313" key="9">
    <source>
        <dbReference type="Proteomes" id="UP000283530"/>
    </source>
</evidence>
<accession>A0A3S3NGH5</accession>
<dbReference type="Pfam" id="PF07897">
    <property type="entry name" value="EAR"/>
    <property type="match status" value="1"/>
</dbReference>
<comment type="caution">
    <text evidence="8">The sequence shown here is derived from an EMBL/GenBank/DDBJ whole genome shotgun (WGS) entry which is preliminary data.</text>
</comment>
<dbReference type="EMBL" id="QPKB01000006">
    <property type="protein sequence ID" value="RWR87132.1"/>
    <property type="molecule type" value="Genomic_DNA"/>
</dbReference>
<feature type="compositionally biased region" description="Basic and acidic residues" evidence="5">
    <location>
        <begin position="242"/>
        <end position="252"/>
    </location>
</feature>
<dbReference type="Proteomes" id="UP000283530">
    <property type="component" value="Unassembled WGS sequence"/>
</dbReference>
<evidence type="ECO:0000256" key="4">
    <source>
        <dbReference type="RuleBase" id="RU369029"/>
    </source>
</evidence>
<feature type="domain" description="Tify" evidence="7">
    <location>
        <begin position="444"/>
        <end position="477"/>
    </location>
</feature>
<feature type="compositionally biased region" description="Basic residues" evidence="5">
    <location>
        <begin position="77"/>
        <end position="87"/>
    </location>
</feature>
<evidence type="ECO:0000259" key="7">
    <source>
        <dbReference type="Pfam" id="PF16135"/>
    </source>
</evidence>
<proteinExistence type="inferred from homology"/>
<feature type="domain" description="Ethylene-responsive binding factor-associated repression" evidence="6">
    <location>
        <begin position="20"/>
        <end position="53"/>
    </location>
</feature>
<evidence type="ECO:0000256" key="1">
    <source>
        <dbReference type="ARBA" id="ARBA00004123"/>
    </source>
</evidence>
<feature type="compositionally biased region" description="Low complexity" evidence="5">
    <location>
        <begin position="286"/>
        <end position="306"/>
    </location>
</feature>
<dbReference type="InterPro" id="IPR012463">
    <property type="entry name" value="Ninja_motif"/>
</dbReference>
<feature type="compositionally biased region" description="Polar residues" evidence="5">
    <location>
        <begin position="271"/>
        <end position="285"/>
    </location>
</feature>
<protein>
    <recommendedName>
        <fullName evidence="4">Ninja-family protein</fullName>
    </recommendedName>
    <alternativeName>
        <fullName evidence="4">ABI-binding protein</fullName>
    </alternativeName>
</protein>
<feature type="compositionally biased region" description="Polar residues" evidence="5">
    <location>
        <begin position="347"/>
        <end position="375"/>
    </location>
</feature>
<keyword evidence="9" id="KW-1185">Reference proteome</keyword>
<evidence type="ECO:0000256" key="3">
    <source>
        <dbReference type="ARBA" id="ARBA00023242"/>
    </source>
</evidence>
<dbReference type="PANTHER" id="PTHR31413">
    <property type="entry name" value="AFP HOMOLOG 2"/>
    <property type="match status" value="1"/>
</dbReference>
<gene>
    <name evidence="8" type="ORF">CKAN_01606400</name>
</gene>